<dbReference type="Proteomes" id="UP001148838">
    <property type="component" value="Unassembled WGS sequence"/>
</dbReference>
<feature type="compositionally biased region" description="Basic and acidic residues" evidence="1">
    <location>
        <begin position="83"/>
        <end position="97"/>
    </location>
</feature>
<evidence type="ECO:0000313" key="3">
    <source>
        <dbReference type="Proteomes" id="UP001148838"/>
    </source>
</evidence>
<feature type="compositionally biased region" description="Basic and acidic residues" evidence="1">
    <location>
        <begin position="52"/>
        <end position="62"/>
    </location>
</feature>
<feature type="compositionally biased region" description="Acidic residues" evidence="1">
    <location>
        <begin position="21"/>
        <end position="43"/>
    </location>
</feature>
<protein>
    <submittedName>
        <fullName evidence="2">Uncharacterized protein</fullName>
    </submittedName>
</protein>
<organism evidence="2 3">
    <name type="scientific">Periplaneta americana</name>
    <name type="common">American cockroach</name>
    <name type="synonym">Blatta americana</name>
    <dbReference type="NCBI Taxonomy" id="6978"/>
    <lineage>
        <taxon>Eukaryota</taxon>
        <taxon>Metazoa</taxon>
        <taxon>Ecdysozoa</taxon>
        <taxon>Arthropoda</taxon>
        <taxon>Hexapoda</taxon>
        <taxon>Insecta</taxon>
        <taxon>Pterygota</taxon>
        <taxon>Neoptera</taxon>
        <taxon>Polyneoptera</taxon>
        <taxon>Dictyoptera</taxon>
        <taxon>Blattodea</taxon>
        <taxon>Blattoidea</taxon>
        <taxon>Blattidae</taxon>
        <taxon>Blattinae</taxon>
        <taxon>Periplaneta</taxon>
    </lineage>
</organism>
<proteinExistence type="predicted"/>
<keyword evidence="3" id="KW-1185">Reference proteome</keyword>
<evidence type="ECO:0000313" key="2">
    <source>
        <dbReference type="EMBL" id="KAJ4434616.1"/>
    </source>
</evidence>
<dbReference type="EMBL" id="JAJSOF020000025">
    <property type="protein sequence ID" value="KAJ4434616.1"/>
    <property type="molecule type" value="Genomic_DNA"/>
</dbReference>
<evidence type="ECO:0000256" key="1">
    <source>
        <dbReference type="SAM" id="MobiDB-lite"/>
    </source>
</evidence>
<reference evidence="2 3" key="1">
    <citation type="journal article" date="2022" name="Allergy">
        <title>Genome assembly and annotation of Periplaneta americana reveal a comprehensive cockroach allergen profile.</title>
        <authorList>
            <person name="Wang L."/>
            <person name="Xiong Q."/>
            <person name="Saelim N."/>
            <person name="Wang L."/>
            <person name="Nong W."/>
            <person name="Wan A.T."/>
            <person name="Shi M."/>
            <person name="Liu X."/>
            <person name="Cao Q."/>
            <person name="Hui J.H.L."/>
            <person name="Sookrung N."/>
            <person name="Leung T.F."/>
            <person name="Tungtrongchitr A."/>
            <person name="Tsui S.K.W."/>
        </authorList>
    </citation>
    <scope>NUCLEOTIDE SEQUENCE [LARGE SCALE GENOMIC DNA]</scope>
    <source>
        <strain evidence="2">PWHHKU_190912</strain>
    </source>
</reference>
<feature type="compositionally biased region" description="Acidic residues" evidence="1">
    <location>
        <begin position="69"/>
        <end position="82"/>
    </location>
</feature>
<comment type="caution">
    <text evidence="2">The sequence shown here is derived from an EMBL/GenBank/DDBJ whole genome shotgun (WGS) entry which is preliminary data.</text>
</comment>
<gene>
    <name evidence="2" type="ORF">ANN_23178</name>
</gene>
<accession>A0ABQ8SLM7</accession>
<sequence length="97" mass="10776">MAGLCEGCNEPPGSLKPGSGDNEEVGEEEEEEEEEKEKEEEEGGGGGGSINYDEKDYTDVGHYENCYFMDDDGDTNDNDCDNSDDHHDDDNDFLQRL</sequence>
<feature type="region of interest" description="Disordered" evidence="1">
    <location>
        <begin position="1"/>
        <end position="97"/>
    </location>
</feature>
<name>A0ABQ8SLM7_PERAM</name>